<dbReference type="Pfam" id="PF14905">
    <property type="entry name" value="OMP_b-brl_3"/>
    <property type="match status" value="1"/>
</dbReference>
<dbReference type="InterPro" id="IPR013784">
    <property type="entry name" value="Carb-bd-like_fold"/>
</dbReference>
<dbReference type="InterPro" id="IPR039426">
    <property type="entry name" value="TonB-dep_rcpt-like"/>
</dbReference>
<dbReference type="Gene3D" id="2.170.130.10">
    <property type="entry name" value="TonB-dependent receptor, plug domain"/>
    <property type="match status" value="1"/>
</dbReference>
<keyword evidence="3" id="KW-1134">Transmembrane beta strand</keyword>
<accession>A0ABX0QQU3</accession>
<dbReference type="Gene3D" id="2.40.170.20">
    <property type="entry name" value="TonB-dependent receptor, beta-barrel domain"/>
    <property type="match status" value="1"/>
</dbReference>
<dbReference type="SUPFAM" id="SSF49452">
    <property type="entry name" value="Starch-binding domain-like"/>
    <property type="match status" value="1"/>
</dbReference>
<dbReference type="Gene3D" id="2.60.40.1120">
    <property type="entry name" value="Carboxypeptidase-like, regulatory domain"/>
    <property type="match status" value="1"/>
</dbReference>
<feature type="domain" description="TonB-dependent receptor plug" evidence="9">
    <location>
        <begin position="179"/>
        <end position="258"/>
    </location>
</feature>
<dbReference type="PANTHER" id="PTHR30069">
    <property type="entry name" value="TONB-DEPENDENT OUTER MEMBRANE RECEPTOR"/>
    <property type="match status" value="1"/>
</dbReference>
<evidence type="ECO:0000313" key="12">
    <source>
        <dbReference type="Proteomes" id="UP000606008"/>
    </source>
</evidence>
<dbReference type="Proteomes" id="UP000606008">
    <property type="component" value="Unassembled WGS sequence"/>
</dbReference>
<keyword evidence="4" id="KW-0812">Transmembrane</keyword>
<evidence type="ECO:0000256" key="3">
    <source>
        <dbReference type="ARBA" id="ARBA00022452"/>
    </source>
</evidence>
<evidence type="ECO:0000259" key="10">
    <source>
        <dbReference type="Pfam" id="PF14905"/>
    </source>
</evidence>
<dbReference type="RefSeq" id="WP_166693826.1">
    <property type="nucleotide sequence ID" value="NZ_WAEL01000011.1"/>
</dbReference>
<gene>
    <name evidence="11" type="ORF">F7231_23880</name>
</gene>
<protein>
    <submittedName>
        <fullName evidence="11">TonB-dependent receptor</fullName>
    </submittedName>
</protein>
<evidence type="ECO:0000256" key="6">
    <source>
        <dbReference type="ARBA" id="ARBA00023136"/>
    </source>
</evidence>
<name>A0ABX0QQU3_9BACT</name>
<keyword evidence="5 8" id="KW-0732">Signal</keyword>
<dbReference type="Pfam" id="PF13620">
    <property type="entry name" value="CarboxypepD_reg"/>
    <property type="match status" value="1"/>
</dbReference>
<dbReference type="InterPro" id="IPR036942">
    <property type="entry name" value="Beta-barrel_TonB_sf"/>
</dbReference>
<proteinExistence type="predicted"/>
<dbReference type="InterPro" id="IPR041700">
    <property type="entry name" value="OMP_b-brl_3"/>
</dbReference>
<dbReference type="EMBL" id="WAEL01000011">
    <property type="protein sequence ID" value="NID13232.1"/>
    <property type="molecule type" value="Genomic_DNA"/>
</dbReference>
<evidence type="ECO:0000256" key="4">
    <source>
        <dbReference type="ARBA" id="ARBA00022692"/>
    </source>
</evidence>
<evidence type="ECO:0000256" key="5">
    <source>
        <dbReference type="ARBA" id="ARBA00022729"/>
    </source>
</evidence>
<evidence type="ECO:0000313" key="11">
    <source>
        <dbReference type="EMBL" id="NID13232.1"/>
    </source>
</evidence>
<evidence type="ECO:0000256" key="1">
    <source>
        <dbReference type="ARBA" id="ARBA00004571"/>
    </source>
</evidence>
<feature type="signal peptide" evidence="8">
    <location>
        <begin position="1"/>
        <end position="18"/>
    </location>
</feature>
<comment type="caution">
    <text evidence="11">The sequence shown here is derived from an EMBL/GenBank/DDBJ whole genome shotgun (WGS) entry which is preliminary data.</text>
</comment>
<dbReference type="SUPFAM" id="SSF56935">
    <property type="entry name" value="Porins"/>
    <property type="match status" value="1"/>
</dbReference>
<dbReference type="InterPro" id="IPR037066">
    <property type="entry name" value="Plug_dom_sf"/>
</dbReference>
<feature type="chain" id="PRO_5045067051" evidence="8">
    <location>
        <begin position="19"/>
        <end position="838"/>
    </location>
</feature>
<reference evidence="12" key="2">
    <citation type="submission" date="2023-07" db="EMBL/GenBank/DDBJ databases">
        <authorList>
            <person name="Jung D.-H."/>
        </authorList>
    </citation>
    <scope>NUCLEOTIDE SEQUENCE [LARGE SCALE GENOMIC DNA]</scope>
    <source>
        <strain evidence="12">JA-25</strain>
    </source>
</reference>
<keyword evidence="11" id="KW-0675">Receptor</keyword>
<keyword evidence="6" id="KW-0472">Membrane</keyword>
<sequence>MKHFLPFLLALTSAYAMAQTPDTLKTAPAADSIRPVRIDSVAPAPAPVIRPSLTGGGRISGSLTDGGLNKPVEFATIALYNPLTNKPIGGTTSDEQGQFTISNIAPGTYRVVASFMGYENKVIEHVSVGAGSPVILLGSISMRTDSRTLNEVVVTSEKALIEDKDDRLVYNAEKDLTNSGGTAMDVLKKVPLLTIDPDGTVQLKGSSSIKVLINGKPSSIMARSVSEALQMIPGELIKSVEVITAPSAKYDSEGTAGVINIITKSKLQGLTGGLTGTLGNRRNNLGGNFTMKRDKLSITAFGGENWTNSYGSSENVRQNLRNGQLFSVIAQSSAYRNDGRSLFSSFSLDYDLDSLNRVGVDANFGGDNRTTFSTRDTRQSVDTVKAFRRYTESKNTNSNMDMNFNYTKRFKRSSDQEYTFLAQYNQNDGQSGYSLNQFALPENGVINYREQNRNENQQNELTIQTDYAHPFSLKKQRLLEVGSKYIRRDVGSDFRLENAPDGSLNFREDARRANVFSYQQGVWSTYASFRMRTANRWGFNLGGRYERTMIDADFKSTKTQFSDQYNNFLPNVSVSKRFGKDARVRLNYSQRIQRPSINFLNPYVNSADPKNIQSGNPYLEPELAHSVEASYSNFLKGGTTINFMVFSRQTNNAIERVTTVDSTGISNSTYRNIASNATYGTNLFGSAKPAKGWNVSGSVALNYNILNSPALQTSNRNWSYQFNLNTSIQLPGNTSIQANGSYTSRRIQLQGQSSGYYYYSLSGRKEIKPQNITITATFENPFRLYNIVENQLRTATFTSAGTNYTVIRNIRLTVNWRFGKMSAAPNRERKKIANDDKK</sequence>
<keyword evidence="7" id="KW-0998">Cell outer membrane</keyword>
<keyword evidence="2" id="KW-0813">Transport</keyword>
<keyword evidence="12" id="KW-1185">Reference proteome</keyword>
<reference evidence="12" key="1">
    <citation type="submission" date="2019-09" db="EMBL/GenBank/DDBJ databases">
        <authorList>
            <person name="Jung D.-H."/>
        </authorList>
    </citation>
    <scope>NUCLEOTIDE SEQUENCE [LARGE SCALE GENOMIC DNA]</scope>
    <source>
        <strain evidence="12">JA-25</strain>
    </source>
</reference>
<dbReference type="PANTHER" id="PTHR30069:SF29">
    <property type="entry name" value="HEMOGLOBIN AND HEMOGLOBIN-HAPTOGLOBIN-BINDING PROTEIN 1-RELATED"/>
    <property type="match status" value="1"/>
</dbReference>
<evidence type="ECO:0000256" key="8">
    <source>
        <dbReference type="SAM" id="SignalP"/>
    </source>
</evidence>
<comment type="subcellular location">
    <subcellularLocation>
        <location evidence="1">Cell outer membrane</location>
        <topology evidence="1">Multi-pass membrane protein</topology>
    </subcellularLocation>
</comment>
<feature type="domain" description="Outer membrane protein beta-barrel" evidence="10">
    <location>
        <begin position="413"/>
        <end position="816"/>
    </location>
</feature>
<organism evidence="11 12">
    <name type="scientific">Fibrivirga algicola</name>
    <dbReference type="NCBI Taxonomy" id="2950420"/>
    <lineage>
        <taxon>Bacteria</taxon>
        <taxon>Pseudomonadati</taxon>
        <taxon>Bacteroidota</taxon>
        <taxon>Cytophagia</taxon>
        <taxon>Cytophagales</taxon>
        <taxon>Spirosomataceae</taxon>
        <taxon>Fibrivirga</taxon>
    </lineage>
</organism>
<evidence type="ECO:0000256" key="2">
    <source>
        <dbReference type="ARBA" id="ARBA00022448"/>
    </source>
</evidence>
<evidence type="ECO:0000259" key="9">
    <source>
        <dbReference type="Pfam" id="PF07715"/>
    </source>
</evidence>
<dbReference type="Pfam" id="PF07715">
    <property type="entry name" value="Plug"/>
    <property type="match status" value="1"/>
</dbReference>
<evidence type="ECO:0000256" key="7">
    <source>
        <dbReference type="ARBA" id="ARBA00023237"/>
    </source>
</evidence>
<dbReference type="InterPro" id="IPR012910">
    <property type="entry name" value="Plug_dom"/>
</dbReference>